<dbReference type="CDD" id="cd22954">
    <property type="entry name" value="PLL_lectin"/>
    <property type="match status" value="1"/>
</dbReference>
<dbReference type="PANTHER" id="PTHR21666:SF270">
    <property type="entry name" value="MUREIN HYDROLASE ACTIVATOR ENVC"/>
    <property type="match status" value="1"/>
</dbReference>
<evidence type="ECO:0000313" key="4">
    <source>
        <dbReference type="EMBL" id="WTU77860.1"/>
    </source>
</evidence>
<evidence type="ECO:0000259" key="3">
    <source>
        <dbReference type="Pfam" id="PF26607"/>
    </source>
</evidence>
<dbReference type="Gene3D" id="2.120.10.70">
    <property type="entry name" value="Fucose-specific lectin"/>
    <property type="match status" value="2"/>
</dbReference>
<dbReference type="InterPro" id="IPR011055">
    <property type="entry name" value="Dup_hybrid_motif"/>
</dbReference>
<dbReference type="AlphaFoldDB" id="A0AAU2JYG8"/>
<dbReference type="InterPro" id="IPR050570">
    <property type="entry name" value="Cell_wall_metabolism_enzyme"/>
</dbReference>
<dbReference type="InterPro" id="IPR058502">
    <property type="entry name" value="PLL-like_beta-prop"/>
</dbReference>
<evidence type="ECO:0000259" key="2">
    <source>
        <dbReference type="Pfam" id="PF01551"/>
    </source>
</evidence>
<dbReference type="InterPro" id="IPR006311">
    <property type="entry name" value="TAT_signal"/>
</dbReference>
<keyword evidence="1" id="KW-0732">Signal</keyword>
<dbReference type="InterPro" id="IPR016047">
    <property type="entry name" value="M23ase_b-sheet_dom"/>
</dbReference>
<dbReference type="SUPFAM" id="SSF51261">
    <property type="entry name" value="Duplicated hybrid motif"/>
    <property type="match status" value="1"/>
</dbReference>
<dbReference type="Pfam" id="PF01551">
    <property type="entry name" value="Peptidase_M23"/>
    <property type="match status" value="1"/>
</dbReference>
<sequence length="503" mass="52910">MLPGLSRRALNCVLAATAALLPALVATTPAAARTADFTAACPAEGFVSQHFHSGHNGVDIASGIGTPIYAVGDGEVTISGYTGDYGQWIRILHPDGRISEYGHMSRRDVSVGDHVVAGQQIALVGSEGNSSGPHLHLRIWGDQSTSYGIDPEAYLAERGVILPCVPGSGPRPKPLVYPAESGRVVSARSADGRLEVFAAGADGVHHSWQQEVNGNWSAWEPLGGPGNAELAIAPNADGRLEMFALNGSTFQHRWQLSPSGGWSNWETFGGGGKDTAAGVNADGRIEVYASGPVGLMHRYQQAPNGAWSAWEPTGGGPADSRVEMEKSPDGRLEVFALSGNSFQHQYQTAPNGGWSPWDTFGGGGHDLTTDHNADGRLEVFASGPVGVFHKYQTGAASWSEWEPTGGPAGSQLTSERTPDGRIEVFAMNGDTAMHIWQTAANAPYGDWAAFGTGGTEVTAATNADGRIEVFGTGSAGTYHKWQTGFSTWSEWTWLNSTAGPARG</sequence>
<dbReference type="PANTHER" id="PTHR21666">
    <property type="entry name" value="PEPTIDASE-RELATED"/>
    <property type="match status" value="1"/>
</dbReference>
<evidence type="ECO:0000256" key="1">
    <source>
        <dbReference type="SAM" id="SignalP"/>
    </source>
</evidence>
<dbReference type="CDD" id="cd12797">
    <property type="entry name" value="M23_peptidase"/>
    <property type="match status" value="1"/>
</dbReference>
<dbReference type="PROSITE" id="PS51318">
    <property type="entry name" value="TAT"/>
    <property type="match status" value="1"/>
</dbReference>
<dbReference type="SUPFAM" id="SSF89372">
    <property type="entry name" value="Fucose-specific lectin"/>
    <property type="match status" value="2"/>
</dbReference>
<reference evidence="4" key="1">
    <citation type="submission" date="2022-10" db="EMBL/GenBank/DDBJ databases">
        <title>The complete genomes of actinobacterial strains from the NBC collection.</title>
        <authorList>
            <person name="Joergensen T.S."/>
            <person name="Alvarez Arevalo M."/>
            <person name="Sterndorff E.B."/>
            <person name="Faurdal D."/>
            <person name="Vuksanovic O."/>
            <person name="Mourched A.-S."/>
            <person name="Charusanti P."/>
            <person name="Shaw S."/>
            <person name="Blin K."/>
            <person name="Weber T."/>
        </authorList>
    </citation>
    <scope>NUCLEOTIDE SEQUENCE</scope>
    <source>
        <strain evidence="4">NBC_00049</strain>
    </source>
</reference>
<dbReference type="Pfam" id="PF26607">
    <property type="entry name" value="DUF8189"/>
    <property type="match status" value="1"/>
</dbReference>
<organism evidence="4">
    <name type="scientific">Streptomyces sp. NBC_00049</name>
    <dbReference type="NCBI Taxonomy" id="2903617"/>
    <lineage>
        <taxon>Bacteria</taxon>
        <taxon>Bacillati</taxon>
        <taxon>Actinomycetota</taxon>
        <taxon>Actinomycetes</taxon>
        <taxon>Kitasatosporales</taxon>
        <taxon>Streptomycetaceae</taxon>
        <taxon>Streptomyces</taxon>
    </lineage>
</organism>
<feature type="chain" id="PRO_5043849791" evidence="1">
    <location>
        <begin position="32"/>
        <end position="503"/>
    </location>
</feature>
<gene>
    <name evidence="4" type="ORF">OG327_33655</name>
</gene>
<dbReference type="Gene3D" id="2.70.70.10">
    <property type="entry name" value="Glucose Permease (Domain IIA)"/>
    <property type="match status" value="1"/>
</dbReference>
<feature type="signal peptide" evidence="1">
    <location>
        <begin position="1"/>
        <end position="31"/>
    </location>
</feature>
<dbReference type="GO" id="GO:0004222">
    <property type="term" value="F:metalloendopeptidase activity"/>
    <property type="evidence" value="ECO:0007669"/>
    <property type="project" value="TreeGrafter"/>
</dbReference>
<feature type="domain" description="PLL-like beta propeller" evidence="3">
    <location>
        <begin position="180"/>
        <end position="497"/>
    </location>
</feature>
<proteinExistence type="predicted"/>
<name>A0AAU2JYG8_9ACTN</name>
<accession>A0AAU2JYG8</accession>
<feature type="domain" description="M23ase beta-sheet core" evidence="2">
    <location>
        <begin position="54"/>
        <end position="143"/>
    </location>
</feature>
<dbReference type="EMBL" id="CP108264">
    <property type="protein sequence ID" value="WTU77860.1"/>
    <property type="molecule type" value="Genomic_DNA"/>
</dbReference>
<protein>
    <submittedName>
        <fullName evidence="4">M23 family metallopeptidase</fullName>
    </submittedName>
</protein>